<proteinExistence type="predicted"/>
<protein>
    <submittedName>
        <fullName evidence="2">Glycosyltransferase family 2 protein</fullName>
    </submittedName>
</protein>
<dbReference type="EMBL" id="DVIU01000212">
    <property type="protein sequence ID" value="HIS37094.1"/>
    <property type="molecule type" value="Genomic_DNA"/>
</dbReference>
<evidence type="ECO:0000313" key="3">
    <source>
        <dbReference type="Proteomes" id="UP000823928"/>
    </source>
</evidence>
<sequence>MPISVIMPVYNTKESDLRMAIESILNQTYKDFEFIILNDGSTNNAEDVIISYRDPRIRYLKNIENLKLIKCSNILIEKACYEYIARLDSDDWCELTRLEKQVKYLDENPDVGVLGTFYKIMPGDQFYPVPYKPDDTTLWVRYCGNCISNSAVMMRKSIIEKYKVRYNNGALHAEDYKFWSDMSLHCKFANYPEVLSYYRISPDGITENNRQYQLKMVMTIVLDNIINDFANDREFTYSLLVKFIKNESVTDDEFNYMHSFLIGIVNILQKRISPPFNSWVKNYILSILEFFVREKQ</sequence>
<evidence type="ECO:0000259" key="1">
    <source>
        <dbReference type="Pfam" id="PF00535"/>
    </source>
</evidence>
<name>A0A9D1F0S6_9BACT</name>
<dbReference type="Gene3D" id="3.90.550.10">
    <property type="entry name" value="Spore Coat Polysaccharide Biosynthesis Protein SpsA, Chain A"/>
    <property type="match status" value="1"/>
</dbReference>
<dbReference type="PANTHER" id="PTHR43685:SF10">
    <property type="entry name" value="LACTO-N-NEOTETRAOSE BIOSYNTHESIS GLYCOSYL TRANSFERASE LGTA"/>
    <property type="match status" value="1"/>
</dbReference>
<comment type="caution">
    <text evidence="2">The sequence shown here is derived from an EMBL/GenBank/DDBJ whole genome shotgun (WGS) entry which is preliminary data.</text>
</comment>
<feature type="domain" description="Glycosyltransferase 2-like" evidence="1">
    <location>
        <begin position="4"/>
        <end position="133"/>
    </location>
</feature>
<dbReference type="CDD" id="cd00761">
    <property type="entry name" value="Glyco_tranf_GTA_type"/>
    <property type="match status" value="1"/>
</dbReference>
<dbReference type="InterPro" id="IPR050834">
    <property type="entry name" value="Glycosyltransf_2"/>
</dbReference>
<dbReference type="Pfam" id="PF00535">
    <property type="entry name" value="Glycos_transf_2"/>
    <property type="match status" value="1"/>
</dbReference>
<dbReference type="InterPro" id="IPR029044">
    <property type="entry name" value="Nucleotide-diphossugar_trans"/>
</dbReference>
<organism evidence="2 3">
    <name type="scientific">Candidatus Scatousia excrementigallinarum</name>
    <dbReference type="NCBI Taxonomy" id="2840935"/>
    <lineage>
        <taxon>Bacteria</taxon>
        <taxon>Candidatus Scatousia</taxon>
    </lineage>
</organism>
<reference evidence="2" key="1">
    <citation type="submission" date="2020-10" db="EMBL/GenBank/DDBJ databases">
        <authorList>
            <person name="Gilroy R."/>
        </authorList>
    </citation>
    <scope>NUCLEOTIDE SEQUENCE</scope>
    <source>
        <strain evidence="2">6276</strain>
    </source>
</reference>
<dbReference type="Proteomes" id="UP000823928">
    <property type="component" value="Unassembled WGS sequence"/>
</dbReference>
<dbReference type="InterPro" id="IPR001173">
    <property type="entry name" value="Glyco_trans_2-like"/>
</dbReference>
<dbReference type="PANTHER" id="PTHR43685">
    <property type="entry name" value="GLYCOSYLTRANSFERASE"/>
    <property type="match status" value="1"/>
</dbReference>
<dbReference type="SUPFAM" id="SSF53448">
    <property type="entry name" value="Nucleotide-diphospho-sugar transferases"/>
    <property type="match status" value="1"/>
</dbReference>
<accession>A0A9D1F0S6</accession>
<dbReference type="AlphaFoldDB" id="A0A9D1F0S6"/>
<gene>
    <name evidence="2" type="ORF">IAC10_10780</name>
</gene>
<evidence type="ECO:0000313" key="2">
    <source>
        <dbReference type="EMBL" id="HIS37094.1"/>
    </source>
</evidence>
<reference evidence="2" key="2">
    <citation type="journal article" date="2021" name="PeerJ">
        <title>Extensive microbial diversity within the chicken gut microbiome revealed by metagenomics and culture.</title>
        <authorList>
            <person name="Gilroy R."/>
            <person name="Ravi A."/>
            <person name="Getino M."/>
            <person name="Pursley I."/>
            <person name="Horton D.L."/>
            <person name="Alikhan N.F."/>
            <person name="Baker D."/>
            <person name="Gharbi K."/>
            <person name="Hall N."/>
            <person name="Watson M."/>
            <person name="Adriaenssens E.M."/>
            <person name="Foster-Nyarko E."/>
            <person name="Jarju S."/>
            <person name="Secka A."/>
            <person name="Antonio M."/>
            <person name="Oren A."/>
            <person name="Chaudhuri R.R."/>
            <person name="La Ragione R."/>
            <person name="Hildebrand F."/>
            <person name="Pallen M.J."/>
        </authorList>
    </citation>
    <scope>NUCLEOTIDE SEQUENCE</scope>
    <source>
        <strain evidence="2">6276</strain>
    </source>
</reference>